<protein>
    <submittedName>
        <fullName evidence="1">Uncharacterized protein</fullName>
    </submittedName>
</protein>
<sequence length="87" mass="9515">MEITEGKNEYAAKKTRGLANDGGDELLALLEGKASELNDNVLRASREKSSGDSKDKLKFRSKNIQPTMALTAERNSAGCAFDRLLVR</sequence>
<dbReference type="Proteomes" id="UP001428341">
    <property type="component" value="Unassembled WGS sequence"/>
</dbReference>
<dbReference type="EMBL" id="JBCGBO010000001">
    <property type="protein sequence ID" value="KAK9228454.1"/>
    <property type="molecule type" value="Genomic_DNA"/>
</dbReference>
<dbReference type="AlphaFoldDB" id="A0AAP0N336"/>
<gene>
    <name evidence="1" type="ORF">WN944_021405</name>
</gene>
<organism evidence="1 2">
    <name type="scientific">Citrus x changshan-huyou</name>
    <dbReference type="NCBI Taxonomy" id="2935761"/>
    <lineage>
        <taxon>Eukaryota</taxon>
        <taxon>Viridiplantae</taxon>
        <taxon>Streptophyta</taxon>
        <taxon>Embryophyta</taxon>
        <taxon>Tracheophyta</taxon>
        <taxon>Spermatophyta</taxon>
        <taxon>Magnoliopsida</taxon>
        <taxon>eudicotyledons</taxon>
        <taxon>Gunneridae</taxon>
        <taxon>Pentapetalae</taxon>
        <taxon>rosids</taxon>
        <taxon>malvids</taxon>
        <taxon>Sapindales</taxon>
        <taxon>Rutaceae</taxon>
        <taxon>Aurantioideae</taxon>
        <taxon>Citrus</taxon>
    </lineage>
</organism>
<proteinExistence type="predicted"/>
<evidence type="ECO:0000313" key="2">
    <source>
        <dbReference type="Proteomes" id="UP001428341"/>
    </source>
</evidence>
<keyword evidence="2" id="KW-1185">Reference proteome</keyword>
<name>A0AAP0N336_9ROSI</name>
<comment type="caution">
    <text evidence="1">The sequence shown here is derived from an EMBL/GenBank/DDBJ whole genome shotgun (WGS) entry which is preliminary data.</text>
</comment>
<reference evidence="1 2" key="1">
    <citation type="submission" date="2024-05" db="EMBL/GenBank/DDBJ databases">
        <title>Haplotype-resolved chromosome-level genome assembly of Huyou (Citrus changshanensis).</title>
        <authorList>
            <person name="Miao C."/>
            <person name="Chen W."/>
            <person name="Wu Y."/>
            <person name="Wang L."/>
            <person name="Zhao S."/>
            <person name="Grierson D."/>
            <person name="Xu C."/>
            <person name="Chen K."/>
        </authorList>
    </citation>
    <scope>NUCLEOTIDE SEQUENCE [LARGE SCALE GENOMIC DNA]</scope>
    <source>
        <strain evidence="1">01-14</strain>
        <tissue evidence="1">Leaf</tissue>
    </source>
</reference>
<accession>A0AAP0N336</accession>
<evidence type="ECO:0000313" key="1">
    <source>
        <dbReference type="EMBL" id="KAK9228454.1"/>
    </source>
</evidence>